<dbReference type="GO" id="GO:0051920">
    <property type="term" value="F:peroxiredoxin activity"/>
    <property type="evidence" value="ECO:0007669"/>
    <property type="project" value="InterPro"/>
</dbReference>
<protein>
    <submittedName>
        <fullName evidence="3">Alpha beta hydrolase</fullName>
    </submittedName>
</protein>
<dbReference type="InterPro" id="IPR029058">
    <property type="entry name" value="AB_hydrolase_fold"/>
</dbReference>
<dbReference type="Proteomes" id="UP000054845">
    <property type="component" value="Unassembled WGS sequence"/>
</dbReference>
<accession>A0A0N7LBI9</accession>
<dbReference type="AlphaFoldDB" id="A0A0N7LBI9"/>
<organism evidence="3 4">
    <name type="scientific">Ceraceosorus bombacis</name>
    <dbReference type="NCBI Taxonomy" id="401625"/>
    <lineage>
        <taxon>Eukaryota</taxon>
        <taxon>Fungi</taxon>
        <taxon>Dikarya</taxon>
        <taxon>Basidiomycota</taxon>
        <taxon>Ustilaginomycotina</taxon>
        <taxon>Exobasidiomycetes</taxon>
        <taxon>Ceraceosorales</taxon>
        <taxon>Ceraceosoraceae</taxon>
        <taxon>Ceraceosorus</taxon>
    </lineage>
</organism>
<evidence type="ECO:0000313" key="4">
    <source>
        <dbReference type="Proteomes" id="UP000054845"/>
    </source>
</evidence>
<dbReference type="SUPFAM" id="SSF69118">
    <property type="entry name" value="AhpD-like"/>
    <property type="match status" value="1"/>
</dbReference>
<evidence type="ECO:0000259" key="2">
    <source>
        <dbReference type="Pfam" id="PF02627"/>
    </source>
</evidence>
<sequence>MPRVPYVFPPAGSDAVADAIRQRRGARGLTSLDGMLLNAPPIAQGWNTLLGAVRTGSQLEGDLREIMILRVAARNKAAFEWIQHEKVAREEGVSTEQLTRIGDLGVPALSSTRPGAGSLSSIQAAMLSLADEMTTKVHVSDETFEAARSAFQKDGEDETAANRKVVEAVATTAVYNMVSRFLVALDIDDKAAAPVPVPGMDTFSPVTASDDTSYRYIDVKTGGGCRLASSVSFARVNAPWIILVNSLMTNLTMWNWVLPHFQKAGYNVIWYDQRGHGRSSVPGEACTMEILADDVAEILSAYGIDKAYAVIGVSQGGATALSFAVRHPRLAERVIACDTQASTPSANVQAWNDRIDLARRESMSHLADQTVPRWFGEQTNATLEVRDKLHELVSTTSAEGFEKGARALQSYDLLQAGLLDALAKTKTLLIAGQHDGKLPETMRALAQQVRDQDSSANVQFEAIPASGHLPMCDNPDKWWEVVGAWLAK</sequence>
<dbReference type="Gene3D" id="3.40.50.1820">
    <property type="entry name" value="alpha/beta hydrolase"/>
    <property type="match status" value="1"/>
</dbReference>
<proteinExistence type="predicted"/>
<evidence type="ECO:0000313" key="3">
    <source>
        <dbReference type="EMBL" id="CEH19514.1"/>
    </source>
</evidence>
<feature type="domain" description="Carboxymuconolactone decarboxylase-like" evidence="2">
    <location>
        <begin position="40"/>
        <end position="99"/>
    </location>
</feature>
<dbReference type="PRINTS" id="PR00111">
    <property type="entry name" value="ABHYDROLASE"/>
</dbReference>
<keyword evidence="3" id="KW-0378">Hydrolase</keyword>
<dbReference type="Pfam" id="PF02627">
    <property type="entry name" value="CMD"/>
    <property type="match status" value="1"/>
</dbReference>
<dbReference type="PANTHER" id="PTHR34846:SF11">
    <property type="entry name" value="4-CARBOXYMUCONOLACTONE DECARBOXYLASE FAMILY PROTEIN (AFU_ORTHOLOGUE AFUA_6G11590)"/>
    <property type="match status" value="1"/>
</dbReference>
<dbReference type="Pfam" id="PF00561">
    <property type="entry name" value="Abhydrolase_1"/>
    <property type="match status" value="1"/>
</dbReference>
<dbReference type="EMBL" id="CCYA01000389">
    <property type="protein sequence ID" value="CEH19514.1"/>
    <property type="molecule type" value="Genomic_DNA"/>
</dbReference>
<evidence type="ECO:0000259" key="1">
    <source>
        <dbReference type="Pfam" id="PF00561"/>
    </source>
</evidence>
<dbReference type="InterPro" id="IPR029032">
    <property type="entry name" value="AhpD-like"/>
</dbReference>
<name>A0A0N7LBI9_9BASI</name>
<dbReference type="PANTHER" id="PTHR34846">
    <property type="entry name" value="4-CARBOXYMUCONOLACTONE DECARBOXYLASE FAMILY PROTEIN (AFU_ORTHOLOGUE AFUA_6G11590)"/>
    <property type="match status" value="1"/>
</dbReference>
<dbReference type="InterPro" id="IPR003779">
    <property type="entry name" value="CMD-like"/>
</dbReference>
<reference evidence="4" key="1">
    <citation type="submission" date="2014-09" db="EMBL/GenBank/DDBJ databases">
        <authorList>
            <person name="Sharma Rahul"/>
            <person name="Thines Marco"/>
        </authorList>
    </citation>
    <scope>NUCLEOTIDE SEQUENCE [LARGE SCALE GENOMIC DNA]</scope>
</reference>
<dbReference type="GO" id="GO:0016787">
    <property type="term" value="F:hydrolase activity"/>
    <property type="evidence" value="ECO:0007669"/>
    <property type="project" value="UniProtKB-KW"/>
</dbReference>
<dbReference type="SUPFAM" id="SSF53474">
    <property type="entry name" value="alpha/beta-Hydrolases"/>
    <property type="match status" value="1"/>
</dbReference>
<dbReference type="OrthoDB" id="9998495at2759"/>
<dbReference type="Gene3D" id="1.20.1290.10">
    <property type="entry name" value="AhpD-like"/>
    <property type="match status" value="1"/>
</dbReference>
<feature type="domain" description="AB hydrolase-1" evidence="1">
    <location>
        <begin position="239"/>
        <end position="475"/>
    </location>
</feature>
<keyword evidence="4" id="KW-1185">Reference proteome</keyword>
<dbReference type="InterPro" id="IPR000073">
    <property type="entry name" value="AB_hydrolase_1"/>
</dbReference>
<dbReference type="STRING" id="401625.A0A0N7LBI9"/>